<reference evidence="1 2" key="1">
    <citation type="submission" date="2019-02" db="EMBL/GenBank/DDBJ databases">
        <title>Deep-cultivation of Planctomycetes and their phenomic and genomic characterization uncovers novel biology.</title>
        <authorList>
            <person name="Wiegand S."/>
            <person name="Jogler M."/>
            <person name="Boedeker C."/>
            <person name="Pinto D."/>
            <person name="Vollmers J."/>
            <person name="Rivas-Marin E."/>
            <person name="Kohn T."/>
            <person name="Peeters S.H."/>
            <person name="Heuer A."/>
            <person name="Rast P."/>
            <person name="Oberbeckmann S."/>
            <person name="Bunk B."/>
            <person name="Jeske O."/>
            <person name="Meyerdierks A."/>
            <person name="Storesund J.E."/>
            <person name="Kallscheuer N."/>
            <person name="Luecker S."/>
            <person name="Lage O.M."/>
            <person name="Pohl T."/>
            <person name="Merkel B.J."/>
            <person name="Hornburger P."/>
            <person name="Mueller R.-W."/>
            <person name="Bruemmer F."/>
            <person name="Labrenz M."/>
            <person name="Spormann A.M."/>
            <person name="Op Den Camp H."/>
            <person name="Overmann J."/>
            <person name="Amann R."/>
            <person name="Jetten M.S.M."/>
            <person name="Mascher T."/>
            <person name="Medema M.H."/>
            <person name="Devos D.P."/>
            <person name="Kaster A.-K."/>
            <person name="Ovreas L."/>
            <person name="Rohde M."/>
            <person name="Galperin M.Y."/>
            <person name="Jogler C."/>
        </authorList>
    </citation>
    <scope>NUCLEOTIDE SEQUENCE [LARGE SCALE GENOMIC DNA]</scope>
    <source>
        <strain evidence="1 2">Pla22</strain>
    </source>
</reference>
<keyword evidence="2" id="KW-1185">Reference proteome</keyword>
<accession>A0A5C5WJK7</accession>
<evidence type="ECO:0000313" key="1">
    <source>
        <dbReference type="EMBL" id="TWT50153.1"/>
    </source>
</evidence>
<comment type="caution">
    <text evidence="1">The sequence shown here is derived from an EMBL/GenBank/DDBJ whole genome shotgun (WGS) entry which is preliminary data.</text>
</comment>
<name>A0A5C5WJK7_9BACT</name>
<gene>
    <name evidence="1" type="ORF">Pla22_28930</name>
</gene>
<proteinExistence type="predicted"/>
<protein>
    <submittedName>
        <fullName evidence="1">Uncharacterized protein</fullName>
    </submittedName>
</protein>
<sequence>MGDAGQQLLVVDLFCTDLEFAADQIAGAVKAGSQNPSVRSRVIGYIGNQEPSVVERNDLVVELITGCGNVQEELVFFKSPVDVVDLPLDAVATAVRRLVGHQHTVGVQLNHFSTMLRAAGGCVDQEFCSVGRAIGIVEPAHDRRSRPIIGGVVASPCQQKAAIRESSNCGLVLVTCLCGRMNLRADRGTGRIVFLCKHVAEVSIAITVFIDLATPRDHKPAITGGCDIRVILIIGSGCVDRESVIEFVEIGVKALCSDLVGVVVPSDDVSAVFQRRDIKFKIAVGQDLPAHDVGLANRHAIVIIMLGHDVIARVVVVVGVQQHVTTVGFGHDRAVNTAVTGVGLKVLNWLGDQVVAGRDQFNIGGSRVKAAAGGFVGLVAETKLFDTG</sequence>
<dbReference type="EMBL" id="SJPI01000002">
    <property type="protein sequence ID" value="TWT50153.1"/>
    <property type="molecule type" value="Genomic_DNA"/>
</dbReference>
<organism evidence="1 2">
    <name type="scientific">Rubripirellula amarantea</name>
    <dbReference type="NCBI Taxonomy" id="2527999"/>
    <lineage>
        <taxon>Bacteria</taxon>
        <taxon>Pseudomonadati</taxon>
        <taxon>Planctomycetota</taxon>
        <taxon>Planctomycetia</taxon>
        <taxon>Pirellulales</taxon>
        <taxon>Pirellulaceae</taxon>
        <taxon>Rubripirellula</taxon>
    </lineage>
</organism>
<dbReference type="AlphaFoldDB" id="A0A5C5WJK7"/>
<dbReference type="Proteomes" id="UP000316598">
    <property type="component" value="Unassembled WGS sequence"/>
</dbReference>
<evidence type="ECO:0000313" key="2">
    <source>
        <dbReference type="Proteomes" id="UP000316598"/>
    </source>
</evidence>